<gene>
    <name evidence="2" type="ORF">Q8A67_004993</name>
</gene>
<reference evidence="2" key="1">
    <citation type="submission" date="2023-08" db="EMBL/GenBank/DDBJ databases">
        <title>Chromosome-level Genome Assembly of mud carp (Cirrhinus molitorella).</title>
        <authorList>
            <person name="Liu H."/>
        </authorList>
    </citation>
    <scope>NUCLEOTIDE SEQUENCE</scope>
    <source>
        <strain evidence="2">Prfri</strain>
        <tissue evidence="2">Muscle</tissue>
    </source>
</reference>
<evidence type="ECO:0000313" key="2">
    <source>
        <dbReference type="EMBL" id="KAK2909156.1"/>
    </source>
</evidence>
<keyword evidence="1" id="KW-0812">Transmembrane</keyword>
<sequence length="124" mass="14015">MSPWLPPLPTGMGWYGFDKESTKARTVLSAQPGFETLNPKLQHQLTDNQGKTADNTMPWMFLDWFVPVYLLVSVLVLAGFGACLYFLEPGLQDAHKWSNKSLRHQPLAPTRQTHCRDDDSNALL</sequence>
<evidence type="ECO:0000256" key="1">
    <source>
        <dbReference type="SAM" id="Phobius"/>
    </source>
</evidence>
<proteinExistence type="predicted"/>
<dbReference type="AlphaFoldDB" id="A0AA88PZ88"/>
<dbReference type="Proteomes" id="UP001187343">
    <property type="component" value="Unassembled WGS sequence"/>
</dbReference>
<comment type="caution">
    <text evidence="2">The sequence shown here is derived from an EMBL/GenBank/DDBJ whole genome shotgun (WGS) entry which is preliminary data.</text>
</comment>
<feature type="transmembrane region" description="Helical" evidence="1">
    <location>
        <begin position="64"/>
        <end position="87"/>
    </location>
</feature>
<keyword evidence="3" id="KW-1185">Reference proteome</keyword>
<keyword evidence="1" id="KW-0472">Membrane</keyword>
<protein>
    <submittedName>
        <fullName evidence="2">Uncharacterized protein</fullName>
    </submittedName>
</protein>
<organism evidence="2 3">
    <name type="scientific">Cirrhinus molitorella</name>
    <name type="common">mud carp</name>
    <dbReference type="NCBI Taxonomy" id="172907"/>
    <lineage>
        <taxon>Eukaryota</taxon>
        <taxon>Metazoa</taxon>
        <taxon>Chordata</taxon>
        <taxon>Craniata</taxon>
        <taxon>Vertebrata</taxon>
        <taxon>Euteleostomi</taxon>
        <taxon>Actinopterygii</taxon>
        <taxon>Neopterygii</taxon>
        <taxon>Teleostei</taxon>
        <taxon>Ostariophysi</taxon>
        <taxon>Cypriniformes</taxon>
        <taxon>Cyprinidae</taxon>
        <taxon>Labeoninae</taxon>
        <taxon>Labeonini</taxon>
        <taxon>Cirrhinus</taxon>
    </lineage>
</organism>
<name>A0AA88PZ88_9TELE</name>
<dbReference type="EMBL" id="JAUYZG010000004">
    <property type="protein sequence ID" value="KAK2909156.1"/>
    <property type="molecule type" value="Genomic_DNA"/>
</dbReference>
<evidence type="ECO:0000313" key="3">
    <source>
        <dbReference type="Proteomes" id="UP001187343"/>
    </source>
</evidence>
<keyword evidence="1" id="KW-1133">Transmembrane helix</keyword>
<accession>A0AA88PZ88</accession>